<keyword evidence="4" id="KW-0566">Pantothenate biosynthesis</keyword>
<proteinExistence type="inferred from homology"/>
<dbReference type="SUPFAM" id="SSF48179">
    <property type="entry name" value="6-phosphogluconate dehydrogenase C-terminal domain-like"/>
    <property type="match status" value="1"/>
</dbReference>
<sequence length="335" mass="34643">MRIAVIGAGAIGATLAALLDRGGHTVEATARGERLAAIRASGIRLSGAWGDHVARVAVAERLATRPDLALLCVKAQDEEEAIRANAALLDGVPLVVVQNGLDGVVRAESVRHGAGTPGAPTVGAIAFFSADCPAPGEVRVLVPGPLYLGSGDGEPSPDAVAAARALGEGIPARAVRNFLGCQWTKLVVNQINAMPAVTGMSVQATLRDRTLRAIVLESIREAIRVGRRQGVAFGSLEGMTPLTLAVLGSAPRAVGRVLLGIMARRLGTEPVFGSTLQSVQRGLPTEIDYLSGAVVERARGVGAEAPVNAALIELVHEVERTRRFFAPAEVAARLG</sequence>
<dbReference type="EC" id="1.1.1.169" evidence="4"/>
<name>A0ABN3BQT3_9MICC</name>
<protein>
    <recommendedName>
        <fullName evidence="4">2-dehydropantoate 2-reductase</fullName>
        <ecNumber evidence="4">1.1.1.169</ecNumber>
    </recommendedName>
    <alternativeName>
        <fullName evidence="4">Ketopantoate reductase</fullName>
    </alternativeName>
</protein>
<dbReference type="InterPro" id="IPR008927">
    <property type="entry name" value="6-PGluconate_DH-like_C_sf"/>
</dbReference>
<dbReference type="InterPro" id="IPR003710">
    <property type="entry name" value="ApbA"/>
</dbReference>
<evidence type="ECO:0000259" key="5">
    <source>
        <dbReference type="Pfam" id="PF02558"/>
    </source>
</evidence>
<feature type="domain" description="Ketopantoate reductase N-terminal" evidence="5">
    <location>
        <begin position="3"/>
        <end position="152"/>
    </location>
</feature>
<dbReference type="InterPro" id="IPR036291">
    <property type="entry name" value="NAD(P)-bd_dom_sf"/>
</dbReference>
<dbReference type="Gene3D" id="1.10.1040.10">
    <property type="entry name" value="N-(1-d-carboxylethyl)-l-norvaline Dehydrogenase, domain 2"/>
    <property type="match status" value="1"/>
</dbReference>
<dbReference type="InterPro" id="IPR013328">
    <property type="entry name" value="6PGD_dom2"/>
</dbReference>
<dbReference type="InterPro" id="IPR013752">
    <property type="entry name" value="KPA_reductase"/>
</dbReference>
<dbReference type="PANTHER" id="PTHR21708">
    <property type="entry name" value="PROBABLE 2-DEHYDROPANTOATE 2-REDUCTASE"/>
    <property type="match status" value="1"/>
</dbReference>
<gene>
    <name evidence="7" type="ORF">GCM10009849_14100</name>
</gene>
<keyword evidence="3 4" id="KW-0560">Oxidoreductase</keyword>
<dbReference type="Proteomes" id="UP001500432">
    <property type="component" value="Unassembled WGS sequence"/>
</dbReference>
<comment type="similarity">
    <text evidence="1 4">Belongs to the ketopantoate reductase family.</text>
</comment>
<evidence type="ECO:0000313" key="8">
    <source>
        <dbReference type="Proteomes" id="UP001500432"/>
    </source>
</evidence>
<dbReference type="SUPFAM" id="SSF51735">
    <property type="entry name" value="NAD(P)-binding Rossmann-fold domains"/>
    <property type="match status" value="1"/>
</dbReference>
<evidence type="ECO:0000256" key="2">
    <source>
        <dbReference type="ARBA" id="ARBA00022857"/>
    </source>
</evidence>
<evidence type="ECO:0000256" key="4">
    <source>
        <dbReference type="RuleBase" id="RU362068"/>
    </source>
</evidence>
<comment type="catalytic activity">
    <reaction evidence="4">
        <text>(R)-pantoate + NADP(+) = 2-dehydropantoate + NADPH + H(+)</text>
        <dbReference type="Rhea" id="RHEA:16233"/>
        <dbReference type="ChEBI" id="CHEBI:11561"/>
        <dbReference type="ChEBI" id="CHEBI:15378"/>
        <dbReference type="ChEBI" id="CHEBI:15980"/>
        <dbReference type="ChEBI" id="CHEBI:57783"/>
        <dbReference type="ChEBI" id="CHEBI:58349"/>
        <dbReference type="EC" id="1.1.1.169"/>
    </reaction>
</comment>
<keyword evidence="2 4" id="KW-0521">NADP</keyword>
<comment type="pathway">
    <text evidence="4">Cofactor biosynthesis; (R)-pantothenate biosynthesis; (R)-pantoate from 3-methyl-2-oxobutanoate: step 2/2.</text>
</comment>
<dbReference type="RefSeq" id="WP_344298942.1">
    <property type="nucleotide sequence ID" value="NZ_BAAAQW010000003.1"/>
</dbReference>
<evidence type="ECO:0000256" key="1">
    <source>
        <dbReference type="ARBA" id="ARBA00007870"/>
    </source>
</evidence>
<feature type="domain" description="Ketopantoate reductase C-terminal" evidence="6">
    <location>
        <begin position="177"/>
        <end position="319"/>
    </location>
</feature>
<accession>A0ABN3BQT3</accession>
<dbReference type="Pfam" id="PF02558">
    <property type="entry name" value="ApbA"/>
    <property type="match status" value="1"/>
</dbReference>
<dbReference type="InterPro" id="IPR013332">
    <property type="entry name" value="KPR_N"/>
</dbReference>
<reference evidence="7 8" key="1">
    <citation type="journal article" date="2019" name="Int. J. Syst. Evol. Microbiol.">
        <title>The Global Catalogue of Microorganisms (GCM) 10K type strain sequencing project: providing services to taxonomists for standard genome sequencing and annotation.</title>
        <authorList>
            <consortium name="The Broad Institute Genomics Platform"/>
            <consortium name="The Broad Institute Genome Sequencing Center for Infectious Disease"/>
            <person name="Wu L."/>
            <person name="Ma J."/>
        </authorList>
    </citation>
    <scope>NUCLEOTIDE SEQUENCE [LARGE SCALE GENOMIC DNA]</scope>
    <source>
        <strain evidence="7 8">JCM 16034</strain>
    </source>
</reference>
<dbReference type="Gene3D" id="3.40.50.720">
    <property type="entry name" value="NAD(P)-binding Rossmann-like Domain"/>
    <property type="match status" value="1"/>
</dbReference>
<evidence type="ECO:0000259" key="6">
    <source>
        <dbReference type="Pfam" id="PF08546"/>
    </source>
</evidence>
<dbReference type="InterPro" id="IPR051402">
    <property type="entry name" value="KPR-Related"/>
</dbReference>
<comment type="caution">
    <text evidence="7">The sequence shown here is derived from an EMBL/GenBank/DDBJ whole genome shotgun (WGS) entry which is preliminary data.</text>
</comment>
<dbReference type="EMBL" id="BAAAQW010000003">
    <property type="protein sequence ID" value="GAA2199060.1"/>
    <property type="molecule type" value="Genomic_DNA"/>
</dbReference>
<keyword evidence="8" id="KW-1185">Reference proteome</keyword>
<dbReference type="NCBIfam" id="TIGR00745">
    <property type="entry name" value="apbA_panE"/>
    <property type="match status" value="1"/>
</dbReference>
<organism evidence="7 8">
    <name type="scientific">Sinomonas flava</name>
    <dbReference type="NCBI Taxonomy" id="496857"/>
    <lineage>
        <taxon>Bacteria</taxon>
        <taxon>Bacillati</taxon>
        <taxon>Actinomycetota</taxon>
        <taxon>Actinomycetes</taxon>
        <taxon>Micrococcales</taxon>
        <taxon>Micrococcaceae</taxon>
        <taxon>Sinomonas</taxon>
    </lineage>
</organism>
<dbReference type="Pfam" id="PF08546">
    <property type="entry name" value="ApbA_C"/>
    <property type="match status" value="1"/>
</dbReference>
<dbReference type="PANTHER" id="PTHR21708:SF26">
    <property type="entry name" value="2-DEHYDROPANTOATE 2-REDUCTASE"/>
    <property type="match status" value="1"/>
</dbReference>
<evidence type="ECO:0000256" key="3">
    <source>
        <dbReference type="ARBA" id="ARBA00023002"/>
    </source>
</evidence>
<evidence type="ECO:0000313" key="7">
    <source>
        <dbReference type="EMBL" id="GAA2199060.1"/>
    </source>
</evidence>
<comment type="function">
    <text evidence="4">Catalyzes the NADPH-dependent reduction of ketopantoate into pantoic acid.</text>
</comment>